<dbReference type="FunFam" id="1.10.1040.10:FF:000002">
    <property type="entry name" value="6-phosphogluconate dehydrogenase, decarboxylating"/>
    <property type="match status" value="1"/>
</dbReference>
<dbReference type="GO" id="GO:0004616">
    <property type="term" value="F:phosphogluconate dehydrogenase (decarboxylating) activity"/>
    <property type="evidence" value="ECO:0007669"/>
    <property type="project" value="UniProtKB-EC"/>
</dbReference>
<dbReference type="InterPro" id="IPR006184">
    <property type="entry name" value="6PGdom_BS"/>
</dbReference>
<evidence type="ECO:0000256" key="7">
    <source>
        <dbReference type="ARBA" id="ARBA00023064"/>
    </source>
</evidence>
<evidence type="ECO:0000256" key="9">
    <source>
        <dbReference type="ARBA" id="ARBA00048640"/>
    </source>
</evidence>
<name>A0A8H7LK76_9AGAM</name>
<dbReference type="InterPro" id="IPR006113">
    <property type="entry name" value="6PGDH_Gnd/GntZ"/>
</dbReference>
<dbReference type="NCBIfam" id="NF006765">
    <property type="entry name" value="PRK09287.1"/>
    <property type="match status" value="1"/>
</dbReference>
<dbReference type="SMART" id="SM01350">
    <property type="entry name" value="6PGD"/>
    <property type="match status" value="1"/>
</dbReference>
<evidence type="ECO:0000256" key="6">
    <source>
        <dbReference type="ARBA" id="ARBA00023002"/>
    </source>
</evidence>
<dbReference type="SUPFAM" id="SSF81383">
    <property type="entry name" value="F-box domain"/>
    <property type="match status" value="1"/>
</dbReference>
<keyword evidence="5 10" id="KW-0521">NADP</keyword>
<dbReference type="PANTHER" id="PTHR11811">
    <property type="entry name" value="6-PHOSPHOGLUCONATE DEHYDROGENASE"/>
    <property type="match status" value="1"/>
</dbReference>
<dbReference type="FunFam" id="3.40.50.720:FF:000007">
    <property type="entry name" value="6-phosphogluconate dehydrogenase, decarboxylating"/>
    <property type="match status" value="1"/>
</dbReference>
<reference evidence="12" key="1">
    <citation type="submission" date="2020-09" db="EMBL/GenBank/DDBJ databases">
        <title>Comparative genome analyses of four rice-infecting Rhizoctonia solani isolates reveal extensive enrichment of homogalacturonan modification genes.</title>
        <authorList>
            <person name="Lee D.-Y."/>
            <person name="Jeon J."/>
            <person name="Kim K.-T."/>
            <person name="Cheong K."/>
            <person name="Song H."/>
            <person name="Choi G."/>
            <person name="Ko J."/>
            <person name="Opiyo S.O."/>
            <person name="Zuo S."/>
            <person name="Madhav S."/>
            <person name="Lee Y.-H."/>
            <person name="Wang G.-L."/>
        </authorList>
    </citation>
    <scope>NUCLEOTIDE SEQUENCE</scope>
    <source>
        <strain evidence="12">AG1-IA YN-7</strain>
    </source>
</reference>
<dbReference type="InterPro" id="IPR006183">
    <property type="entry name" value="Pgluconate_DH"/>
</dbReference>
<comment type="subunit">
    <text evidence="4">Homodimer.</text>
</comment>
<dbReference type="PROSITE" id="PS00461">
    <property type="entry name" value="6PGD"/>
    <property type="match status" value="1"/>
</dbReference>
<dbReference type="InterPro" id="IPR008927">
    <property type="entry name" value="6-PGluconate_DH-like_C_sf"/>
</dbReference>
<dbReference type="Pfam" id="PF12937">
    <property type="entry name" value="F-box-like"/>
    <property type="match status" value="1"/>
</dbReference>
<dbReference type="Gene3D" id="1.20.5.320">
    <property type="entry name" value="6-Phosphogluconate Dehydrogenase, domain 3"/>
    <property type="match status" value="1"/>
</dbReference>
<dbReference type="Gene3D" id="1.20.1280.50">
    <property type="match status" value="1"/>
</dbReference>
<evidence type="ECO:0000259" key="11">
    <source>
        <dbReference type="PROSITE" id="PS50181"/>
    </source>
</evidence>
<evidence type="ECO:0000313" key="13">
    <source>
        <dbReference type="Proteomes" id="UP000650582"/>
    </source>
</evidence>
<dbReference type="InterPro" id="IPR006114">
    <property type="entry name" value="6PGDH_C"/>
</dbReference>
<evidence type="ECO:0000256" key="3">
    <source>
        <dbReference type="ARBA" id="ARBA00008419"/>
    </source>
</evidence>
<comment type="pathway">
    <text evidence="2 10">Carbohydrate degradation; pentose phosphate pathway; D-ribulose 5-phosphate from D-glucose 6-phosphate (oxidative stage): step 3/3.</text>
</comment>
<dbReference type="EMBL" id="JACYCC010000037">
    <property type="protein sequence ID" value="KAF8679679.1"/>
    <property type="molecule type" value="Genomic_DNA"/>
</dbReference>
<keyword evidence="8 10" id="KW-0570">Pentose shunt</keyword>
<dbReference type="GO" id="GO:0019521">
    <property type="term" value="P:D-gluconate metabolic process"/>
    <property type="evidence" value="ECO:0007669"/>
    <property type="project" value="UniProtKB-KW"/>
</dbReference>
<dbReference type="SUPFAM" id="SSF48179">
    <property type="entry name" value="6-phosphogluconate dehydrogenase C-terminal domain-like"/>
    <property type="match status" value="1"/>
</dbReference>
<dbReference type="Proteomes" id="UP000650582">
    <property type="component" value="Unassembled WGS sequence"/>
</dbReference>
<dbReference type="EC" id="1.1.1.44" evidence="10"/>
<dbReference type="NCBIfam" id="TIGR00873">
    <property type="entry name" value="gnd"/>
    <property type="match status" value="1"/>
</dbReference>
<dbReference type="InterPro" id="IPR036291">
    <property type="entry name" value="NAD(P)-bd_dom_sf"/>
</dbReference>
<protein>
    <recommendedName>
        <fullName evidence="10">6-phosphogluconate dehydrogenase, decarboxylating</fullName>
        <ecNumber evidence="10">1.1.1.44</ecNumber>
    </recommendedName>
</protein>
<evidence type="ECO:0000256" key="2">
    <source>
        <dbReference type="ARBA" id="ARBA00004874"/>
    </source>
</evidence>
<accession>A0A8H7LK76</accession>
<dbReference type="Pfam" id="PF00393">
    <property type="entry name" value="6PGD"/>
    <property type="match status" value="1"/>
</dbReference>
<dbReference type="GO" id="GO:0009051">
    <property type="term" value="P:pentose-phosphate shunt, oxidative branch"/>
    <property type="evidence" value="ECO:0007669"/>
    <property type="project" value="UniProtKB-ARBA"/>
</dbReference>
<sequence length="1166" mass="130951">MTTSLFLGLPKEIILCIFVRTPAKDLLKWYQVCQLFKRLIDDSAELQYLIELYSFGYVAPGNPRRDLLSTEKVQLLKQHKKRWKSTSWTQVDVYPLKKRNLNGDTSTYDYCGGVYAQGSSFPGGQYTRRLDLYQIPSVNKGIPWKQWSFDDLGVDTRDFVMQPEYDLLVLLESNQTVLYPNSAGINEGEPDRTHYFTIHLRTLGTNEPHPDAARPTINYSTPSYRRTTSSFYFQIVGRYLAVQFLVTNASGSDKFKLRVWDWTTGKDVTYIEPWKPGAKTFTFLSDQLILIPYLEVVSTGGVGLLHPRTHGKMAVFTFNEPNDDNPAEGARQIATFELPDSSSPFLYLQGLSCRCDPAPGPSFRSATRHDSRPKLFDLAPESRVLCLKMKSPGVIPIDEMESTLYIQFTDLIDAVTHLLEGPTDKPVLNIPWENWVKGTSWVDTDLLYTGNECYVYGQRVVSVGLDHTDDDSDLNEITAALLRRRSSLCLFDFDPIRNKREILLTESEIEIFYPKTDTVLGTWSDGPSLRNTFVEGEHAADTPFALRKTLINERLDQHYYVMVDDEHILMAQLYDACSHRYYQYVRSEIMVKMLQVVKESRIFIRLRRDAWGYETRCGGAGRGKELIPGGWSRGNGLVRSKSIALRPTGPIVSRLSCQTIFTTNQRLRSILNHTTMAAPVGDIGLIGLAVMGQNLILNMNDKGFTVVAYNRTTSKVDDFLQNEAKGTNIVGAYSIEELVAKLKRPRKIILLVKAGVAVDAFIEQLSPHLEQGDIIIDGGNSYYPDSIRRAKDLEAKGLLFVGSGVSGGEEGARHGPSLMPGGNEAAWPAIKEIFQKTAAQVGPDPCCDWMGPTGAGHYVKMVHNGIEYGDMQLIAEAYDILKRGLGLPEDEIAGIFEKWNKGVLDSFLIEITTNILKFKDEDGEPMVTKILDKAGQKGTGKWTAVNALDAGIPVTLIGEAVFARCLSAIKDERTRASKVLNGPVREEFRGDKQQFIDDLEQALYASKIISYTQGFMLMRQTAKELEWDLNYAGIARIWRGGCIIKSVFLNDITKAYEKNHELESLLFDDFFKKAIHNAQPGWRRVNAQATLWGIPTPAFSTALAFFDGYRSEVVSANILQAQRDYFGAHTFRVLPGKENERLPEGKDIHINWTGRGGNVSASTYIA</sequence>
<dbReference type="PRINTS" id="PR00076">
    <property type="entry name" value="6PGDHDRGNASE"/>
</dbReference>
<dbReference type="Gene3D" id="1.10.1040.10">
    <property type="entry name" value="N-(1-d-carboxylethyl)-l-norvaline Dehydrogenase, domain 2"/>
    <property type="match status" value="1"/>
</dbReference>
<gene>
    <name evidence="12" type="ORF">RHS04_04056</name>
</gene>
<dbReference type="SMART" id="SM00256">
    <property type="entry name" value="FBOX"/>
    <property type="match status" value="1"/>
</dbReference>
<evidence type="ECO:0000256" key="8">
    <source>
        <dbReference type="ARBA" id="ARBA00023126"/>
    </source>
</evidence>
<comment type="function">
    <text evidence="1">Catalyzes the oxidative decarboxylation of 6-phosphogluconate to ribulose 5-phosphate and CO(2), with concomitant reduction of NADP to NADPH.</text>
</comment>
<dbReference type="GO" id="GO:0050661">
    <property type="term" value="F:NADP binding"/>
    <property type="evidence" value="ECO:0007669"/>
    <property type="project" value="InterPro"/>
</dbReference>
<keyword evidence="7 10" id="KW-0311">Gluconate utilization</keyword>
<dbReference type="Gene3D" id="3.40.50.720">
    <property type="entry name" value="NAD(P)-binding Rossmann-like Domain"/>
    <property type="match status" value="1"/>
</dbReference>
<dbReference type="InterPro" id="IPR006115">
    <property type="entry name" value="6PGDH_NADP-bd"/>
</dbReference>
<organism evidence="12 13">
    <name type="scientific">Rhizoctonia solani</name>
    <dbReference type="NCBI Taxonomy" id="456999"/>
    <lineage>
        <taxon>Eukaryota</taxon>
        <taxon>Fungi</taxon>
        <taxon>Dikarya</taxon>
        <taxon>Basidiomycota</taxon>
        <taxon>Agaricomycotina</taxon>
        <taxon>Agaricomycetes</taxon>
        <taxon>Cantharellales</taxon>
        <taxon>Ceratobasidiaceae</taxon>
        <taxon>Rhizoctonia</taxon>
    </lineage>
</organism>
<proteinExistence type="inferred from homology"/>
<evidence type="ECO:0000256" key="4">
    <source>
        <dbReference type="ARBA" id="ARBA00011738"/>
    </source>
</evidence>
<dbReference type="Pfam" id="PF03446">
    <property type="entry name" value="NAD_binding_2"/>
    <property type="match status" value="1"/>
</dbReference>
<dbReference type="AlphaFoldDB" id="A0A8H7LK76"/>
<evidence type="ECO:0000256" key="5">
    <source>
        <dbReference type="ARBA" id="ARBA00022857"/>
    </source>
</evidence>
<comment type="caution">
    <text evidence="12">The sequence shown here is derived from an EMBL/GenBank/DDBJ whole genome shotgun (WGS) entry which is preliminary data.</text>
</comment>
<dbReference type="UniPathway" id="UPA00115">
    <property type="reaction ID" value="UER00410"/>
</dbReference>
<comment type="catalytic activity">
    <reaction evidence="9 10">
        <text>6-phospho-D-gluconate + NADP(+) = D-ribulose 5-phosphate + CO2 + NADPH</text>
        <dbReference type="Rhea" id="RHEA:10116"/>
        <dbReference type="ChEBI" id="CHEBI:16526"/>
        <dbReference type="ChEBI" id="CHEBI:57783"/>
        <dbReference type="ChEBI" id="CHEBI:58121"/>
        <dbReference type="ChEBI" id="CHEBI:58349"/>
        <dbReference type="ChEBI" id="CHEBI:58759"/>
        <dbReference type="EC" id="1.1.1.44"/>
    </reaction>
</comment>
<evidence type="ECO:0000256" key="1">
    <source>
        <dbReference type="ARBA" id="ARBA00002526"/>
    </source>
</evidence>
<keyword evidence="6 10" id="KW-0560">Oxidoreductase</keyword>
<dbReference type="FunFam" id="1.20.5.320:FF:000002">
    <property type="entry name" value="6-phosphogluconate dehydrogenase, decarboxylating"/>
    <property type="match status" value="1"/>
</dbReference>
<evidence type="ECO:0000256" key="10">
    <source>
        <dbReference type="RuleBase" id="RU000485"/>
    </source>
</evidence>
<dbReference type="InterPro" id="IPR013328">
    <property type="entry name" value="6PGD_dom2"/>
</dbReference>
<dbReference type="InterPro" id="IPR001810">
    <property type="entry name" value="F-box_dom"/>
</dbReference>
<evidence type="ECO:0000313" key="12">
    <source>
        <dbReference type="EMBL" id="KAF8679679.1"/>
    </source>
</evidence>
<feature type="domain" description="F-box" evidence="11">
    <location>
        <begin position="3"/>
        <end position="49"/>
    </location>
</feature>
<dbReference type="InterPro" id="IPR036047">
    <property type="entry name" value="F-box-like_dom_sf"/>
</dbReference>
<dbReference type="PROSITE" id="PS50181">
    <property type="entry name" value="FBOX"/>
    <property type="match status" value="1"/>
</dbReference>
<comment type="similarity">
    <text evidence="3 10">Belongs to the 6-phosphogluconate dehydrogenase family.</text>
</comment>
<dbReference type="SUPFAM" id="SSF51735">
    <property type="entry name" value="NAD(P)-binding Rossmann-fold domains"/>
    <property type="match status" value="1"/>
</dbReference>